<feature type="transmembrane region" description="Helical" evidence="1">
    <location>
        <begin position="20"/>
        <end position="45"/>
    </location>
</feature>
<evidence type="ECO:0000313" key="3">
    <source>
        <dbReference type="Proteomes" id="UP001059617"/>
    </source>
</evidence>
<feature type="transmembrane region" description="Helical" evidence="1">
    <location>
        <begin position="90"/>
        <end position="112"/>
    </location>
</feature>
<sequence length="232" mass="24701">MTTRILAIARLQALGRRDGLLWPLVIIGIAFTVNLAVFAAAGNAIDEQPVTGGLASIYVAALAFGAVAVTQQFPFALGMSVTRREFAISLGLFVLAQSLVFSVLLVICQAVEEATDGWGMRMRFFGVGFVNHHGVFAQLLIYAAPMLVMSLIGISFGAVYVRWNVNGVFAMTASLILVLGGAVALITYLKQWPAIGSWLIDQSALTLYAALPAAVVPLLALASWTTLRRATT</sequence>
<keyword evidence="3" id="KW-1185">Reference proteome</keyword>
<dbReference type="RefSeq" id="WP_259858417.1">
    <property type="nucleotide sequence ID" value="NZ_BAAAST010000128.1"/>
</dbReference>
<organism evidence="2 3">
    <name type="scientific">Dactylosporangium fulvum</name>
    <dbReference type="NCBI Taxonomy" id="53359"/>
    <lineage>
        <taxon>Bacteria</taxon>
        <taxon>Bacillati</taxon>
        <taxon>Actinomycetota</taxon>
        <taxon>Actinomycetes</taxon>
        <taxon>Micromonosporales</taxon>
        <taxon>Micromonosporaceae</taxon>
        <taxon>Dactylosporangium</taxon>
    </lineage>
</organism>
<keyword evidence="1" id="KW-1133">Transmembrane helix</keyword>
<accession>A0ABY5VUZ4</accession>
<reference evidence="2" key="2">
    <citation type="submission" date="2022-09" db="EMBL/GenBank/DDBJ databases">
        <title>Biosynthetic gene clusters of Dactylosporangioum fulvum.</title>
        <authorList>
            <person name="Caradec T."/>
        </authorList>
    </citation>
    <scope>NUCLEOTIDE SEQUENCE</scope>
    <source>
        <strain evidence="2">NRRL B-16292</strain>
    </source>
</reference>
<keyword evidence="1" id="KW-0472">Membrane</keyword>
<evidence type="ECO:0000256" key="1">
    <source>
        <dbReference type="SAM" id="Phobius"/>
    </source>
</evidence>
<feature type="transmembrane region" description="Helical" evidence="1">
    <location>
        <begin position="139"/>
        <end position="161"/>
    </location>
</feature>
<feature type="transmembrane region" description="Helical" evidence="1">
    <location>
        <begin position="209"/>
        <end position="227"/>
    </location>
</feature>
<keyword evidence="1" id="KW-0812">Transmembrane</keyword>
<dbReference type="Proteomes" id="UP001059617">
    <property type="component" value="Chromosome"/>
</dbReference>
<reference evidence="2" key="1">
    <citation type="submission" date="2021-04" db="EMBL/GenBank/DDBJ databases">
        <authorList>
            <person name="Hartkoorn R.C."/>
            <person name="Beaudoing E."/>
            <person name="Hot D."/>
        </authorList>
    </citation>
    <scope>NUCLEOTIDE SEQUENCE</scope>
    <source>
        <strain evidence="2">NRRL B-16292</strain>
    </source>
</reference>
<feature type="transmembrane region" description="Helical" evidence="1">
    <location>
        <begin position="57"/>
        <end position="78"/>
    </location>
</feature>
<gene>
    <name evidence="2" type="ORF">Dfulv_36690</name>
</gene>
<name>A0ABY5VUZ4_9ACTN</name>
<protein>
    <recommendedName>
        <fullName evidence="4">ABC transporter permease</fullName>
    </recommendedName>
</protein>
<evidence type="ECO:0000313" key="2">
    <source>
        <dbReference type="EMBL" id="UWP80656.1"/>
    </source>
</evidence>
<evidence type="ECO:0008006" key="4">
    <source>
        <dbReference type="Google" id="ProtNLM"/>
    </source>
</evidence>
<feature type="transmembrane region" description="Helical" evidence="1">
    <location>
        <begin position="168"/>
        <end position="189"/>
    </location>
</feature>
<dbReference type="EMBL" id="CP073720">
    <property type="protein sequence ID" value="UWP80656.1"/>
    <property type="molecule type" value="Genomic_DNA"/>
</dbReference>
<proteinExistence type="predicted"/>